<evidence type="ECO:0000313" key="3">
    <source>
        <dbReference type="Proteomes" id="UP000641588"/>
    </source>
</evidence>
<dbReference type="AlphaFoldDB" id="A0A972GT07"/>
<evidence type="ECO:0000313" key="2">
    <source>
        <dbReference type="EMBL" id="NOU95615.1"/>
    </source>
</evidence>
<feature type="region of interest" description="Disordered" evidence="1">
    <location>
        <begin position="326"/>
        <end position="374"/>
    </location>
</feature>
<organism evidence="2 3">
    <name type="scientific">Paenibacillus foliorum</name>
    <dbReference type="NCBI Taxonomy" id="2654974"/>
    <lineage>
        <taxon>Bacteria</taxon>
        <taxon>Bacillati</taxon>
        <taxon>Bacillota</taxon>
        <taxon>Bacilli</taxon>
        <taxon>Bacillales</taxon>
        <taxon>Paenibacillaceae</taxon>
        <taxon>Paenibacillus</taxon>
    </lineage>
</organism>
<accession>A0A972GT07</accession>
<reference evidence="2" key="1">
    <citation type="submission" date="2019-10" db="EMBL/GenBank/DDBJ databases">
        <title>Description of Paenibacillus glebae sp. nov.</title>
        <authorList>
            <person name="Carlier A."/>
            <person name="Qi S."/>
        </authorList>
    </citation>
    <scope>NUCLEOTIDE SEQUENCE</scope>
    <source>
        <strain evidence="2">LMG 31456</strain>
    </source>
</reference>
<keyword evidence="3" id="KW-1185">Reference proteome</keyword>
<evidence type="ECO:0000256" key="1">
    <source>
        <dbReference type="SAM" id="MobiDB-lite"/>
    </source>
</evidence>
<proteinExistence type="predicted"/>
<gene>
    <name evidence="2" type="ORF">GC093_20625</name>
</gene>
<name>A0A972GT07_9BACL</name>
<dbReference type="Proteomes" id="UP000641588">
    <property type="component" value="Unassembled WGS sequence"/>
</dbReference>
<feature type="compositionally biased region" description="Polar residues" evidence="1">
    <location>
        <begin position="338"/>
        <end position="352"/>
    </location>
</feature>
<dbReference type="EMBL" id="WHOD01000071">
    <property type="protein sequence ID" value="NOU95615.1"/>
    <property type="molecule type" value="Genomic_DNA"/>
</dbReference>
<sequence>MVLQLRRLAIHWSPDALIVTEAIAINKTKEAVYLSNAIAQKEVSQSERFMNKVIAQFGSGVGEVALTKFQQRLAQNYFIALDSVLKTAEQKRNEKYNSLPITWQNVNMEKLAVNVVSYARIGFDPALPNHINLIPFKNNNTKNYDIGFIEGYRGLELKAIKYGLDVPDYTVVEVVFSTDKFKSIKKDRNNALESYEFEITNDFNRGAIVGGFYYHMFTKAPEKNKLVTLSLKDIEKRKPDKASAEFWGGEKDIYANGQKTGEKEVVGGWYEKMVEKTIFRAAYGSITIDSQKIDDDYMNLKQAEMAFAESEAQEEVTQNANREVIDVTPQRPPEMTRQESSAFKNESENPVEQTLAGFEQQNHEAGASAGTDSW</sequence>
<protein>
    <submittedName>
        <fullName evidence="2">Recombinational DNA repair protein (RecE pathway)</fullName>
    </submittedName>
</protein>
<comment type="caution">
    <text evidence="2">The sequence shown here is derived from an EMBL/GenBank/DDBJ whole genome shotgun (WGS) entry which is preliminary data.</text>
</comment>